<accession>A0AAW0SCC7</accession>
<dbReference type="PANTHER" id="PTHR46221">
    <property type="entry name" value="FERM AND PDZ DOMAIN-CONTAINING PROTEIN FAMILY MEMBER"/>
    <property type="match status" value="1"/>
</dbReference>
<dbReference type="CDD" id="cd14473">
    <property type="entry name" value="FERM_B-lobe"/>
    <property type="match status" value="1"/>
</dbReference>
<dbReference type="PROSITE" id="PS50950">
    <property type="entry name" value="ZF_THAP"/>
    <property type="match status" value="1"/>
</dbReference>
<evidence type="ECO:0000313" key="7">
    <source>
        <dbReference type="EMBL" id="KAK8372753.1"/>
    </source>
</evidence>
<dbReference type="SUPFAM" id="SSF57716">
    <property type="entry name" value="Glucocorticoid receptor-like (DNA-binding domain)"/>
    <property type="match status" value="1"/>
</dbReference>
<keyword evidence="3" id="KW-0862">Zinc</keyword>
<organism evidence="7 8">
    <name type="scientific">Scylla paramamosain</name>
    <name type="common">Mud crab</name>
    <dbReference type="NCBI Taxonomy" id="85552"/>
    <lineage>
        <taxon>Eukaryota</taxon>
        <taxon>Metazoa</taxon>
        <taxon>Ecdysozoa</taxon>
        <taxon>Arthropoda</taxon>
        <taxon>Crustacea</taxon>
        <taxon>Multicrustacea</taxon>
        <taxon>Malacostraca</taxon>
        <taxon>Eumalacostraca</taxon>
        <taxon>Eucarida</taxon>
        <taxon>Decapoda</taxon>
        <taxon>Pleocyemata</taxon>
        <taxon>Brachyura</taxon>
        <taxon>Eubrachyura</taxon>
        <taxon>Portunoidea</taxon>
        <taxon>Portunidae</taxon>
        <taxon>Portuninae</taxon>
        <taxon>Scylla</taxon>
    </lineage>
</organism>
<feature type="domain" description="THAP-type" evidence="6">
    <location>
        <begin position="1"/>
        <end position="79"/>
    </location>
</feature>
<keyword evidence="2 5" id="KW-0863">Zinc-finger</keyword>
<keyword evidence="1" id="KW-0479">Metal-binding</keyword>
<dbReference type="Pfam" id="PF00373">
    <property type="entry name" value="FERM_M"/>
    <property type="match status" value="1"/>
</dbReference>
<evidence type="ECO:0000259" key="6">
    <source>
        <dbReference type="PROSITE" id="PS50950"/>
    </source>
</evidence>
<feature type="non-terminal residue" evidence="7">
    <location>
        <position position="1"/>
    </location>
</feature>
<dbReference type="InterPro" id="IPR014352">
    <property type="entry name" value="FERM/acyl-CoA-bd_prot_sf"/>
</dbReference>
<dbReference type="Proteomes" id="UP001487740">
    <property type="component" value="Unassembled WGS sequence"/>
</dbReference>
<dbReference type="Pfam" id="PF05485">
    <property type="entry name" value="THAP"/>
    <property type="match status" value="1"/>
</dbReference>
<evidence type="ECO:0000313" key="8">
    <source>
        <dbReference type="Proteomes" id="UP001487740"/>
    </source>
</evidence>
<dbReference type="Gene3D" id="1.20.80.10">
    <property type="match status" value="1"/>
</dbReference>
<reference evidence="7 8" key="1">
    <citation type="submission" date="2023-03" db="EMBL/GenBank/DDBJ databases">
        <title>High-quality genome of Scylla paramamosain provides insights in environmental adaptation.</title>
        <authorList>
            <person name="Zhang L."/>
        </authorList>
    </citation>
    <scope>NUCLEOTIDE SEQUENCE [LARGE SCALE GENOMIC DNA]</scope>
    <source>
        <strain evidence="7">LZ_2023a</strain>
        <tissue evidence="7">Muscle</tissue>
    </source>
</reference>
<dbReference type="SUPFAM" id="SSF47031">
    <property type="entry name" value="Second domain of FERM"/>
    <property type="match status" value="1"/>
</dbReference>
<evidence type="ECO:0000256" key="5">
    <source>
        <dbReference type="PROSITE-ProRule" id="PRU00309"/>
    </source>
</evidence>
<dbReference type="PANTHER" id="PTHR46221:SF9">
    <property type="entry name" value="NON-SPECIFIC PROTEIN-TYROSINE KINASE"/>
    <property type="match status" value="1"/>
</dbReference>
<gene>
    <name evidence="7" type="ORF">O3P69_007841</name>
</gene>
<sequence length="440" mass="50451">DCTSDSRKGKRKTNQVTEDVKRFVRFPSGKKEPKRRKMWEERCRRAGGWKATQNHAVCSLHFLDWNNGPSPEHSDPILFAYNGWGRNHHAVINRKANSLQCQGQDVIAAPNASTSTQCNTETQFPQEEVLPLNVQDWGEVEVCTATEDSDTTLPDESCNVLGDHTYGAYTHSETVAEPVDVEVQTDQFTTLEKASQTYEEVHEWERNNVVEDGALRNAFIQKILRSRLITFVSSVYGGNTSDRYTAEAEFIDKVEPARSEDHPPLERRYTKHLADVRWSVVTLTCVEDTKLELRVRYILEDLPLLCSKDRHTFNFCEQVKSDYLEDESRAAEGMDFDTAIQLTCIEIKRVFKRMNGCAMDKKSNLEQPEKEVGLHEFLPAYVINTIKQKTLRKALQGNFKKFSAFFDYESHFKCLEILGKVGKFDIENFRCALGVSVKCY</sequence>
<dbReference type="GO" id="GO:0008270">
    <property type="term" value="F:zinc ion binding"/>
    <property type="evidence" value="ECO:0007669"/>
    <property type="project" value="UniProtKB-KW"/>
</dbReference>
<dbReference type="AlphaFoldDB" id="A0AAW0SCC7"/>
<dbReference type="InterPro" id="IPR019748">
    <property type="entry name" value="FERM_central"/>
</dbReference>
<keyword evidence="8" id="KW-1185">Reference proteome</keyword>
<evidence type="ECO:0000256" key="3">
    <source>
        <dbReference type="ARBA" id="ARBA00022833"/>
    </source>
</evidence>
<dbReference type="GO" id="GO:0003677">
    <property type="term" value="F:DNA binding"/>
    <property type="evidence" value="ECO:0007669"/>
    <property type="project" value="UniProtKB-UniRule"/>
</dbReference>
<evidence type="ECO:0000256" key="4">
    <source>
        <dbReference type="ARBA" id="ARBA00023125"/>
    </source>
</evidence>
<evidence type="ECO:0000256" key="2">
    <source>
        <dbReference type="ARBA" id="ARBA00022771"/>
    </source>
</evidence>
<dbReference type="InterPro" id="IPR035963">
    <property type="entry name" value="FERM_2"/>
</dbReference>
<proteinExistence type="predicted"/>
<comment type="caution">
    <text evidence="7">The sequence shown here is derived from an EMBL/GenBank/DDBJ whole genome shotgun (WGS) entry which is preliminary data.</text>
</comment>
<keyword evidence="4 5" id="KW-0238">DNA-binding</keyword>
<protein>
    <recommendedName>
        <fullName evidence="6">THAP-type domain-containing protein</fullName>
    </recommendedName>
</protein>
<evidence type="ECO:0000256" key="1">
    <source>
        <dbReference type="ARBA" id="ARBA00022723"/>
    </source>
</evidence>
<dbReference type="InterPro" id="IPR006612">
    <property type="entry name" value="THAP_Znf"/>
</dbReference>
<name>A0AAW0SCC7_SCYPA</name>
<dbReference type="EMBL" id="JARAKH010001599">
    <property type="protein sequence ID" value="KAK8372753.1"/>
    <property type="molecule type" value="Genomic_DNA"/>
</dbReference>